<evidence type="ECO:0000313" key="3">
    <source>
        <dbReference type="Proteomes" id="UP000515349"/>
    </source>
</evidence>
<keyword evidence="4" id="KW-1185">Reference proteome</keyword>
<dbReference type="KEGG" id="cbau:H1R16_09455"/>
<name>A0A7D7LLW2_9FLAO</name>
<reference evidence="2 3" key="1">
    <citation type="submission" date="2020-07" db="EMBL/GenBank/DDBJ databases">
        <title>Chryseobacterium sp.cx-624.</title>
        <authorList>
            <person name="Yang C."/>
        </authorList>
    </citation>
    <scope>NUCLEOTIDE SEQUENCE [LARGE SCALE GENOMIC DNA]</scope>
    <source>
        <strain evidence="2">Cx-624</strain>
        <strain evidence="3">cx-624</strain>
    </source>
</reference>
<sequence length="192" mass="22348">MQDFIHNKVKLAEEMLVQFNQVQRLYAQRAYEFDQNFDDFMKVLLLHYTQSGDTTSESEILRLSNSVSLVKKGFNPLKMEKITSGRREYYFGFTFSAMESIHALLTEEFTLQMKKLDDAAELISNLILSMHQNGILTDKKIKNLNSVAKIEAFWNSMVNQNESVSSIYKKLRLTLISEDIYLLTEKILLKII</sequence>
<dbReference type="Proteomes" id="UP000515349">
    <property type="component" value="Chromosome"/>
</dbReference>
<gene>
    <name evidence="2" type="ORF">H1R16_09455</name>
    <name evidence="1" type="ORF">H2507_05985</name>
</gene>
<evidence type="ECO:0000313" key="1">
    <source>
        <dbReference type="EMBL" id="MBA5246711.1"/>
    </source>
</evidence>
<dbReference type="EMBL" id="CP059472">
    <property type="protein sequence ID" value="QMS97939.1"/>
    <property type="molecule type" value="Genomic_DNA"/>
</dbReference>
<dbReference type="EMBL" id="JACEUX010000002">
    <property type="protein sequence ID" value="MBA5246711.1"/>
    <property type="molecule type" value="Genomic_DNA"/>
</dbReference>
<evidence type="ECO:0000313" key="2">
    <source>
        <dbReference type="EMBL" id="QMS97939.1"/>
    </source>
</evidence>
<dbReference type="AlphaFoldDB" id="A0A7D7LLW2"/>
<evidence type="ECO:0000313" key="4">
    <source>
        <dbReference type="Proteomes" id="UP000539710"/>
    </source>
</evidence>
<accession>A0A7D7LLW2</accession>
<reference evidence="4" key="2">
    <citation type="submission" date="2020-07" db="EMBL/GenBank/DDBJ databases">
        <title>Flavobacterium sp. xlx-214.</title>
        <authorList>
            <person name="Yang C."/>
        </authorList>
    </citation>
    <scope>NUCLEOTIDE SEQUENCE [LARGE SCALE GENOMIC DNA]</scope>
    <source>
        <strain evidence="4">CX-624</strain>
    </source>
</reference>
<dbReference type="Proteomes" id="UP000539710">
    <property type="component" value="Unassembled WGS sequence"/>
</dbReference>
<dbReference type="RefSeq" id="WP_181886832.1">
    <property type="nucleotide sequence ID" value="NZ_CP059472.1"/>
</dbReference>
<organism evidence="2 3">
    <name type="scientific">Marnyiella aurantia</name>
    <dbReference type="NCBI Taxonomy" id="2758037"/>
    <lineage>
        <taxon>Bacteria</taxon>
        <taxon>Pseudomonadati</taxon>
        <taxon>Bacteroidota</taxon>
        <taxon>Flavobacteriia</taxon>
        <taxon>Flavobacteriales</taxon>
        <taxon>Weeksellaceae</taxon>
        <taxon>Marnyiella</taxon>
    </lineage>
</organism>
<reference evidence="1" key="3">
    <citation type="submission" date="2020-07" db="EMBL/GenBank/DDBJ databases">
        <authorList>
            <person name="Yang C."/>
        </authorList>
    </citation>
    <scope>NUCLEOTIDE SEQUENCE</scope>
    <source>
        <strain evidence="1">Cx-624</strain>
    </source>
</reference>
<proteinExistence type="predicted"/>
<protein>
    <submittedName>
        <fullName evidence="2">Uncharacterized protein</fullName>
    </submittedName>
</protein>